<dbReference type="GO" id="GO:0071526">
    <property type="term" value="P:semaphorin-plexin signaling pathway"/>
    <property type="evidence" value="ECO:0007669"/>
    <property type="project" value="TreeGrafter"/>
</dbReference>
<name>A0A9D4QSU3_DREPO</name>
<keyword evidence="4" id="KW-1185">Reference proteome</keyword>
<dbReference type="GO" id="GO:0007411">
    <property type="term" value="P:axon guidance"/>
    <property type="evidence" value="ECO:0007669"/>
    <property type="project" value="TreeGrafter"/>
</dbReference>
<protein>
    <recommendedName>
        <fullName evidence="2">Sema domain-containing protein</fullName>
    </recommendedName>
</protein>
<dbReference type="InterPro" id="IPR001627">
    <property type="entry name" value="Semap_dom"/>
</dbReference>
<dbReference type="GO" id="GO:0005886">
    <property type="term" value="C:plasma membrane"/>
    <property type="evidence" value="ECO:0007669"/>
    <property type="project" value="TreeGrafter"/>
</dbReference>
<dbReference type="PANTHER" id="PTHR11036">
    <property type="entry name" value="SEMAPHORIN"/>
    <property type="match status" value="1"/>
</dbReference>
<dbReference type="InterPro" id="IPR027231">
    <property type="entry name" value="Semaphorin"/>
</dbReference>
<dbReference type="Proteomes" id="UP000828390">
    <property type="component" value="Unassembled WGS sequence"/>
</dbReference>
<reference evidence="3" key="1">
    <citation type="journal article" date="2019" name="bioRxiv">
        <title>The Genome of the Zebra Mussel, Dreissena polymorpha: A Resource for Invasive Species Research.</title>
        <authorList>
            <person name="McCartney M.A."/>
            <person name="Auch B."/>
            <person name="Kono T."/>
            <person name="Mallez S."/>
            <person name="Zhang Y."/>
            <person name="Obille A."/>
            <person name="Becker A."/>
            <person name="Abrahante J.E."/>
            <person name="Garbe J."/>
            <person name="Badalamenti J.P."/>
            <person name="Herman A."/>
            <person name="Mangelson H."/>
            <person name="Liachko I."/>
            <person name="Sullivan S."/>
            <person name="Sone E.D."/>
            <person name="Koren S."/>
            <person name="Silverstein K.A.T."/>
            <person name="Beckman K.B."/>
            <person name="Gohl D.M."/>
        </authorList>
    </citation>
    <scope>NUCLEOTIDE SEQUENCE</scope>
    <source>
        <strain evidence="3">Duluth1</strain>
        <tissue evidence="3">Whole animal</tissue>
    </source>
</reference>
<evidence type="ECO:0000259" key="2">
    <source>
        <dbReference type="PROSITE" id="PS51004"/>
    </source>
</evidence>
<dbReference type="GO" id="GO:0045499">
    <property type="term" value="F:chemorepellent activity"/>
    <property type="evidence" value="ECO:0007669"/>
    <property type="project" value="TreeGrafter"/>
</dbReference>
<feature type="domain" description="Sema" evidence="2">
    <location>
        <begin position="77"/>
        <end position="292"/>
    </location>
</feature>
<reference evidence="3" key="2">
    <citation type="submission" date="2020-11" db="EMBL/GenBank/DDBJ databases">
        <authorList>
            <person name="McCartney M.A."/>
            <person name="Auch B."/>
            <person name="Kono T."/>
            <person name="Mallez S."/>
            <person name="Becker A."/>
            <person name="Gohl D.M."/>
            <person name="Silverstein K.A.T."/>
            <person name="Koren S."/>
            <person name="Bechman K.B."/>
            <person name="Herman A."/>
            <person name="Abrahante J.E."/>
            <person name="Garbe J."/>
        </authorList>
    </citation>
    <scope>NUCLEOTIDE SEQUENCE</scope>
    <source>
        <strain evidence="3">Duluth1</strain>
        <tissue evidence="3">Whole animal</tissue>
    </source>
</reference>
<dbReference type="Gene3D" id="2.130.10.10">
    <property type="entry name" value="YVTN repeat-like/Quinoprotein amine dehydrogenase"/>
    <property type="match status" value="1"/>
</dbReference>
<organism evidence="3 4">
    <name type="scientific">Dreissena polymorpha</name>
    <name type="common">Zebra mussel</name>
    <name type="synonym">Mytilus polymorpha</name>
    <dbReference type="NCBI Taxonomy" id="45954"/>
    <lineage>
        <taxon>Eukaryota</taxon>
        <taxon>Metazoa</taxon>
        <taxon>Spiralia</taxon>
        <taxon>Lophotrochozoa</taxon>
        <taxon>Mollusca</taxon>
        <taxon>Bivalvia</taxon>
        <taxon>Autobranchia</taxon>
        <taxon>Heteroconchia</taxon>
        <taxon>Euheterodonta</taxon>
        <taxon>Imparidentia</taxon>
        <taxon>Neoheterodontei</taxon>
        <taxon>Myida</taxon>
        <taxon>Dreissenoidea</taxon>
        <taxon>Dreissenidae</taxon>
        <taxon>Dreissena</taxon>
    </lineage>
</organism>
<accession>A0A9D4QSU3</accession>
<comment type="caution">
    <text evidence="1">Lacks conserved residue(s) required for the propagation of feature annotation.</text>
</comment>
<dbReference type="GO" id="GO:0030215">
    <property type="term" value="F:semaphorin receptor binding"/>
    <property type="evidence" value="ECO:0007669"/>
    <property type="project" value="InterPro"/>
</dbReference>
<dbReference type="EMBL" id="JAIWYP010000004">
    <property type="protein sequence ID" value="KAH3842326.1"/>
    <property type="molecule type" value="Genomic_DNA"/>
</dbReference>
<dbReference type="SUPFAM" id="SSF101912">
    <property type="entry name" value="Sema domain"/>
    <property type="match status" value="1"/>
</dbReference>
<comment type="caution">
    <text evidence="3">The sequence shown here is derived from an EMBL/GenBank/DDBJ whole genome shotgun (WGS) entry which is preliminary data.</text>
</comment>
<dbReference type="InterPro" id="IPR036352">
    <property type="entry name" value="Semap_dom_sf"/>
</dbReference>
<dbReference type="InterPro" id="IPR015943">
    <property type="entry name" value="WD40/YVTN_repeat-like_dom_sf"/>
</dbReference>
<dbReference type="PANTHER" id="PTHR11036:SF127">
    <property type="entry name" value="SEMAPHORIN-1A"/>
    <property type="match status" value="1"/>
</dbReference>
<dbReference type="GO" id="GO:0030335">
    <property type="term" value="P:positive regulation of cell migration"/>
    <property type="evidence" value="ECO:0007669"/>
    <property type="project" value="TreeGrafter"/>
</dbReference>
<feature type="non-terminal residue" evidence="3">
    <location>
        <position position="292"/>
    </location>
</feature>
<proteinExistence type="predicted"/>
<evidence type="ECO:0000313" key="4">
    <source>
        <dbReference type="Proteomes" id="UP000828390"/>
    </source>
</evidence>
<dbReference type="AlphaFoldDB" id="A0A9D4QSU3"/>
<evidence type="ECO:0000256" key="1">
    <source>
        <dbReference type="PROSITE-ProRule" id="PRU00352"/>
    </source>
</evidence>
<dbReference type="PROSITE" id="PS51004">
    <property type="entry name" value="SEMA"/>
    <property type="match status" value="1"/>
</dbReference>
<evidence type="ECO:0000313" key="3">
    <source>
        <dbReference type="EMBL" id="KAH3842326.1"/>
    </source>
</evidence>
<sequence>MRAGWLAGWLAGGRAEQAFGDVTTSMPRTVERYRATMALLFPIAFAVVRHGGIRTVCGRCRKVKVVIVNYVRTDKYRQNLTYLDQEDLSDSHLAHFTCCNDSCHDKTNFVNYNRYLVVAPDVLYVGAMNYLYQLNKNDLTCTKNRSLPADEETKRRCRLQGKTDVPDCQNHIRVIMENNNRSQLFVCGTGAYFPTKYSLNRITMQFMQNQANLTDTESSGRGNGICPFDPNDNATSLYTNTGNLGNGSAMYFGTYSDFLKNNPVFFRPKFVGTDGIEHTDKSTDQDDSKWLN</sequence>
<gene>
    <name evidence="3" type="ORF">DPMN_115823</name>
</gene>